<evidence type="ECO:0000259" key="4">
    <source>
        <dbReference type="PROSITE" id="PS50113"/>
    </source>
</evidence>
<dbReference type="FunFam" id="3.30.70.270:FF:000001">
    <property type="entry name" value="Diguanylate cyclase domain protein"/>
    <property type="match status" value="1"/>
</dbReference>
<feature type="domain" description="GGDEF" evidence="5">
    <location>
        <begin position="765"/>
        <end position="901"/>
    </location>
</feature>
<name>A0A6F8PUZ0_9GAMM</name>
<dbReference type="PROSITE" id="PS50887">
    <property type="entry name" value="GGDEF"/>
    <property type="match status" value="1"/>
</dbReference>
<dbReference type="InterPro" id="IPR052163">
    <property type="entry name" value="DGC-Regulatory_Protein"/>
</dbReference>
<dbReference type="InterPro" id="IPR043128">
    <property type="entry name" value="Rev_trsase/Diguanyl_cyclase"/>
</dbReference>
<dbReference type="Gene3D" id="3.30.450.20">
    <property type="entry name" value="PAS domain"/>
    <property type="match status" value="1"/>
</dbReference>
<keyword evidence="2" id="KW-0472">Membrane</keyword>
<dbReference type="SUPFAM" id="SSF55785">
    <property type="entry name" value="PYP-like sensor domain (PAS domain)"/>
    <property type="match status" value="1"/>
</dbReference>
<dbReference type="InterPro" id="IPR000700">
    <property type="entry name" value="PAS-assoc_C"/>
</dbReference>
<dbReference type="Gene3D" id="3.30.70.270">
    <property type="match status" value="1"/>
</dbReference>
<reference evidence="7" key="1">
    <citation type="submission" date="2019-11" db="EMBL/GenBank/DDBJ databases">
        <title>Isolation and characterization of two novel species in the genus Thiomicrorhabdus.</title>
        <authorList>
            <person name="Mochizuki J."/>
            <person name="Kojima H."/>
            <person name="Fukui M."/>
        </authorList>
    </citation>
    <scope>NUCLEOTIDE SEQUENCE [LARGE SCALE GENOMIC DNA]</scope>
    <source>
        <strain evidence="7">aks77</strain>
    </source>
</reference>
<dbReference type="Pfam" id="PF00990">
    <property type="entry name" value="GGDEF"/>
    <property type="match status" value="1"/>
</dbReference>
<dbReference type="SMART" id="SM00267">
    <property type="entry name" value="GGDEF"/>
    <property type="match status" value="1"/>
</dbReference>
<evidence type="ECO:0008006" key="8">
    <source>
        <dbReference type="Google" id="ProtNLM"/>
    </source>
</evidence>
<gene>
    <name evidence="6" type="ORF">THMIRHAS_13350</name>
</gene>
<evidence type="ECO:0000313" key="7">
    <source>
        <dbReference type="Proteomes" id="UP000501726"/>
    </source>
</evidence>
<keyword evidence="2" id="KW-1133">Transmembrane helix</keyword>
<dbReference type="KEGG" id="tse:THMIRHAS_13350"/>
<dbReference type="CDD" id="cd00130">
    <property type="entry name" value="PAS"/>
    <property type="match status" value="1"/>
</dbReference>
<dbReference type="Pfam" id="PF13426">
    <property type="entry name" value="PAS_9"/>
    <property type="match status" value="1"/>
</dbReference>
<dbReference type="PROSITE" id="PS50113">
    <property type="entry name" value="PAC"/>
    <property type="match status" value="1"/>
</dbReference>
<dbReference type="CDD" id="cd01007">
    <property type="entry name" value="PBP2_BvgS_HisK_like"/>
    <property type="match status" value="1"/>
</dbReference>
<dbReference type="InterPro" id="IPR001638">
    <property type="entry name" value="Solute-binding_3/MltF_N"/>
</dbReference>
<dbReference type="NCBIfam" id="TIGR00254">
    <property type="entry name" value="GGDEF"/>
    <property type="match status" value="1"/>
</dbReference>
<dbReference type="CDD" id="cd01949">
    <property type="entry name" value="GGDEF"/>
    <property type="match status" value="1"/>
</dbReference>
<dbReference type="Proteomes" id="UP000501726">
    <property type="component" value="Chromosome"/>
</dbReference>
<feature type="transmembrane region" description="Helical" evidence="2">
    <location>
        <begin position="588"/>
        <end position="608"/>
    </location>
</feature>
<feature type="domain" description="PAC" evidence="4">
    <location>
        <begin position="685"/>
        <end position="737"/>
    </location>
</feature>
<dbReference type="PANTHER" id="PTHR46663:SF4">
    <property type="entry name" value="DIGUANYLATE CYCLASE DGCT-RELATED"/>
    <property type="match status" value="1"/>
</dbReference>
<comment type="cofactor">
    <cofactor evidence="1">
        <name>Mg(2+)</name>
        <dbReference type="ChEBI" id="CHEBI:18420"/>
    </cofactor>
</comment>
<dbReference type="InterPro" id="IPR001610">
    <property type="entry name" value="PAC"/>
</dbReference>
<evidence type="ECO:0000313" key="6">
    <source>
        <dbReference type="EMBL" id="BBP45962.1"/>
    </source>
</evidence>
<sequence length="934" mass="105941">MLGFLLKTITAKKVKRPPLNNFSKAGLFALFTIFVLANFSARADQQPKPNALQSVKVQLNWHHQYQFAGFYAALQQGYYHQAGLKVELLPWRNNINPLDEVTSGRADFGVGVSSLITDFAKGSDIRLVMSAFQYSPLVLLSHKPISSLDALANTVVMHNGSIQIRMLLAKSGLAPNLQPREISSSGDLNDFISGKVDFYGAYLSNEPYQLEKLGVDYAILDPKNYGIQSYSGLIFTSGQLATKDPVMVKKFRDATIRGWAFAIKNPVEVTNYIVQNYPVNKSVTALIREASALKQYVQVGNIPIGDIDQPKINEILSTAQKLKLITPKEYQLALSKPIIFKPSSSVFNEEELAYIRAHKHFLVADLIDYPPFQFQQSNVTQGLIQDYLGKIEKIIGIPLVNQSSLPSSLASDSTAKENNVIYPAMTAIQANQESYLLSDAYLNFPMVLMGLNNSAGFIQDLHLLNGYTIAVRKNSFPHRYLHFHYPYIKLLLVDSIEDGLVQVQLHKAFAIADNLPALNYALNAFGYTNMQVIAQGIADFRFSMATTKENPILFSIINKALSQIDQSTRQEIYLKWLSQSNEFNYQRFWQVLTPLVILLAFMALLLAFNYRKQRYLSQIYELSYANMIDAKSMKINWTSDAFSKLSGYSKKELLNMPYLNLASDKIPHAQINEIYRQVIEKGKTWTGEIAAVRKDGEEYWVELTLMPSRNIFGKVTSVLATRVDISDRKKVEAISITDELTGLYNRRHFDDCLPNELKRASREEHGLCFVMLDLDYFKKINDDYGHQIGDEVLIEIATSINAYFNRANDFVFRIGGEEFFIITHFEKLRAFAVHLNNLLESVRCQKIENKNAPLGYLTISIGALYCSHDCLPNPQKILRYTDDLLYLSKKNGRNRSSFKVLQKALNSETKPTKEMLCEQYDFESFEDLMDSSYT</sequence>
<dbReference type="GO" id="GO:0003824">
    <property type="term" value="F:catalytic activity"/>
    <property type="evidence" value="ECO:0007669"/>
    <property type="project" value="UniProtKB-ARBA"/>
</dbReference>
<dbReference type="SUPFAM" id="SSF53850">
    <property type="entry name" value="Periplasmic binding protein-like II"/>
    <property type="match status" value="2"/>
</dbReference>
<dbReference type="InterPro" id="IPR000160">
    <property type="entry name" value="GGDEF_dom"/>
</dbReference>
<organism evidence="6 7">
    <name type="scientific">Thiosulfatimonas sediminis</name>
    <dbReference type="NCBI Taxonomy" id="2675054"/>
    <lineage>
        <taxon>Bacteria</taxon>
        <taxon>Pseudomonadati</taxon>
        <taxon>Pseudomonadota</taxon>
        <taxon>Gammaproteobacteria</taxon>
        <taxon>Thiotrichales</taxon>
        <taxon>Piscirickettsiaceae</taxon>
        <taxon>Thiosulfatimonas</taxon>
    </lineage>
</organism>
<dbReference type="SMART" id="SM00062">
    <property type="entry name" value="PBPb"/>
    <property type="match status" value="1"/>
</dbReference>
<evidence type="ECO:0000256" key="1">
    <source>
        <dbReference type="ARBA" id="ARBA00001946"/>
    </source>
</evidence>
<accession>A0A6F8PUZ0</accession>
<dbReference type="EMBL" id="AP021889">
    <property type="protein sequence ID" value="BBP45962.1"/>
    <property type="molecule type" value="Genomic_DNA"/>
</dbReference>
<feature type="domain" description="PAS" evidence="3">
    <location>
        <begin position="627"/>
        <end position="682"/>
    </location>
</feature>
<dbReference type="Pfam" id="PF00497">
    <property type="entry name" value="SBP_bac_3"/>
    <property type="match status" value="1"/>
</dbReference>
<dbReference type="SUPFAM" id="SSF55073">
    <property type="entry name" value="Nucleotide cyclase"/>
    <property type="match status" value="1"/>
</dbReference>
<keyword evidence="2" id="KW-0812">Transmembrane</keyword>
<dbReference type="AlphaFoldDB" id="A0A6F8PUZ0"/>
<dbReference type="InterPro" id="IPR000014">
    <property type="entry name" value="PAS"/>
</dbReference>
<evidence type="ECO:0000259" key="3">
    <source>
        <dbReference type="PROSITE" id="PS50112"/>
    </source>
</evidence>
<keyword evidence="7" id="KW-1185">Reference proteome</keyword>
<proteinExistence type="predicted"/>
<protein>
    <recommendedName>
        <fullName evidence="8">Diguanylate cyclase</fullName>
    </recommendedName>
</protein>
<dbReference type="InterPro" id="IPR035965">
    <property type="entry name" value="PAS-like_dom_sf"/>
</dbReference>
<dbReference type="Pfam" id="PF09084">
    <property type="entry name" value="NMT1"/>
    <property type="match status" value="1"/>
</dbReference>
<dbReference type="SMART" id="SM00086">
    <property type="entry name" value="PAC"/>
    <property type="match status" value="1"/>
</dbReference>
<dbReference type="PROSITE" id="PS50112">
    <property type="entry name" value="PAS"/>
    <property type="match status" value="1"/>
</dbReference>
<dbReference type="Gene3D" id="3.40.190.10">
    <property type="entry name" value="Periplasmic binding protein-like II"/>
    <property type="match status" value="4"/>
</dbReference>
<dbReference type="PANTHER" id="PTHR46663">
    <property type="entry name" value="DIGUANYLATE CYCLASE DGCT-RELATED"/>
    <property type="match status" value="1"/>
</dbReference>
<dbReference type="InterPro" id="IPR029787">
    <property type="entry name" value="Nucleotide_cyclase"/>
</dbReference>
<dbReference type="NCBIfam" id="TIGR00229">
    <property type="entry name" value="sensory_box"/>
    <property type="match status" value="1"/>
</dbReference>
<evidence type="ECO:0000259" key="5">
    <source>
        <dbReference type="PROSITE" id="PS50887"/>
    </source>
</evidence>
<dbReference type="InterPro" id="IPR015168">
    <property type="entry name" value="SsuA/THI5"/>
</dbReference>
<evidence type="ECO:0000256" key="2">
    <source>
        <dbReference type="SAM" id="Phobius"/>
    </source>
</evidence>